<reference evidence="2" key="2">
    <citation type="submission" date="2016-11" db="UniProtKB">
        <authorList>
            <consortium name="WormBaseParasite"/>
        </authorList>
    </citation>
    <scope>IDENTIFICATION</scope>
</reference>
<keyword evidence="1" id="KW-1185">Reference proteome</keyword>
<evidence type="ECO:0000313" key="1">
    <source>
        <dbReference type="Proteomes" id="UP000095285"/>
    </source>
</evidence>
<dbReference type="AlphaFoldDB" id="A0A1I7VQK0"/>
<dbReference type="WBParaSite" id="EN70_5156">
    <property type="protein sequence ID" value="EN70_5156"/>
    <property type="gene ID" value="EN70_5156"/>
</dbReference>
<proteinExistence type="predicted"/>
<accession>A0A1I7VQK0</accession>
<sequence length="79" mass="9205">MAKTPNYLHNRHSMFLLHSLRSEVGAWSANRHMYHHETVLYFPVTCPTNLTTPLNNSEFTHSNDVVTSDYIQSEKTNDR</sequence>
<name>A0A1I7VQK0_LOALO</name>
<reference evidence="1" key="1">
    <citation type="submission" date="2012-04" db="EMBL/GenBank/DDBJ databases">
        <title>The Genome Sequence of Loa loa.</title>
        <authorList>
            <consortium name="The Broad Institute Genome Sequencing Platform"/>
            <consortium name="Broad Institute Genome Sequencing Center for Infectious Disease"/>
            <person name="Nutman T.B."/>
            <person name="Fink D.L."/>
            <person name="Russ C."/>
            <person name="Young S."/>
            <person name="Zeng Q."/>
            <person name="Gargeya S."/>
            <person name="Alvarado L."/>
            <person name="Berlin A."/>
            <person name="Chapman S.B."/>
            <person name="Chen Z."/>
            <person name="Freedman E."/>
            <person name="Gellesch M."/>
            <person name="Goldberg J."/>
            <person name="Griggs A."/>
            <person name="Gujja S."/>
            <person name="Heilman E.R."/>
            <person name="Heiman D."/>
            <person name="Howarth C."/>
            <person name="Mehta T."/>
            <person name="Neiman D."/>
            <person name="Pearson M."/>
            <person name="Roberts A."/>
            <person name="Saif S."/>
            <person name="Shea T."/>
            <person name="Shenoy N."/>
            <person name="Sisk P."/>
            <person name="Stolte C."/>
            <person name="Sykes S."/>
            <person name="White J."/>
            <person name="Yandava C."/>
            <person name="Haas B."/>
            <person name="Henn M.R."/>
            <person name="Nusbaum C."/>
            <person name="Birren B."/>
        </authorList>
    </citation>
    <scope>NUCLEOTIDE SEQUENCE [LARGE SCALE GENOMIC DNA]</scope>
</reference>
<dbReference type="Proteomes" id="UP000095285">
    <property type="component" value="Unassembled WGS sequence"/>
</dbReference>
<evidence type="ECO:0000313" key="2">
    <source>
        <dbReference type="WBParaSite" id="EN70_5156"/>
    </source>
</evidence>
<protein>
    <submittedName>
        <fullName evidence="2">Ovule protein</fullName>
    </submittedName>
</protein>
<organism evidence="1 2">
    <name type="scientific">Loa loa</name>
    <name type="common">Eye worm</name>
    <name type="synonym">Filaria loa</name>
    <dbReference type="NCBI Taxonomy" id="7209"/>
    <lineage>
        <taxon>Eukaryota</taxon>
        <taxon>Metazoa</taxon>
        <taxon>Ecdysozoa</taxon>
        <taxon>Nematoda</taxon>
        <taxon>Chromadorea</taxon>
        <taxon>Rhabditida</taxon>
        <taxon>Spirurina</taxon>
        <taxon>Spiruromorpha</taxon>
        <taxon>Filarioidea</taxon>
        <taxon>Onchocercidae</taxon>
        <taxon>Loa</taxon>
    </lineage>
</organism>